<dbReference type="GeneID" id="87810575"/>
<organism evidence="2 3">
    <name type="scientific">Vanrija pseudolonga</name>
    <dbReference type="NCBI Taxonomy" id="143232"/>
    <lineage>
        <taxon>Eukaryota</taxon>
        <taxon>Fungi</taxon>
        <taxon>Dikarya</taxon>
        <taxon>Basidiomycota</taxon>
        <taxon>Agaricomycotina</taxon>
        <taxon>Tremellomycetes</taxon>
        <taxon>Trichosporonales</taxon>
        <taxon>Trichosporonaceae</taxon>
        <taxon>Vanrija</taxon>
    </lineage>
</organism>
<dbReference type="Proteomes" id="UP000827549">
    <property type="component" value="Chromosome 5"/>
</dbReference>
<evidence type="ECO:0000313" key="2">
    <source>
        <dbReference type="EMBL" id="WOO83882.1"/>
    </source>
</evidence>
<proteinExistence type="predicted"/>
<name>A0AAF0YDD1_9TREE</name>
<dbReference type="EMBL" id="CP086718">
    <property type="protein sequence ID" value="WOO83882.1"/>
    <property type="molecule type" value="Genomic_DNA"/>
</dbReference>
<dbReference type="RefSeq" id="XP_062629908.1">
    <property type="nucleotide sequence ID" value="XM_062773924.1"/>
</dbReference>
<accession>A0AAF0YDD1</accession>
<keyword evidence="3" id="KW-1185">Reference proteome</keyword>
<gene>
    <name evidence="2" type="ORF">LOC62_05G007402</name>
</gene>
<dbReference type="AlphaFoldDB" id="A0AAF0YDD1"/>
<evidence type="ECO:0000256" key="1">
    <source>
        <dbReference type="SAM" id="MobiDB-lite"/>
    </source>
</evidence>
<evidence type="ECO:0000313" key="3">
    <source>
        <dbReference type="Proteomes" id="UP000827549"/>
    </source>
</evidence>
<reference evidence="2" key="1">
    <citation type="submission" date="2023-10" db="EMBL/GenBank/DDBJ databases">
        <authorList>
            <person name="Noh H."/>
        </authorList>
    </citation>
    <scope>NUCLEOTIDE SEQUENCE</scope>
    <source>
        <strain evidence="2">DUCC4014</strain>
    </source>
</reference>
<feature type="region of interest" description="Disordered" evidence="1">
    <location>
        <begin position="212"/>
        <end position="255"/>
    </location>
</feature>
<sequence>MALALEWALPAPPPSDRPRLLVLSEQAMINKRLPPILPYTRFELSPSASAGVLAPLKRVTKVHEHYRAAYDPLLGAAHQDLVLFRQRAWRDKYDWAGNGTGRGTADLVQRAVDRGGKSVPSLLVLERRSRTARTLKRLGIHPASVARPSPLRSVFAYEEEGPEQAAAVTPVAPSHVAHPMTPPPPANPNSPDPIVFVGAFFELCDRTLRPSRAPRRHTRQRSNIWPGSVGTAAAHPKRAKTTAAPKNGRSRAVPTVTATATATAAALEDVLDRGPMRKSSQLGRQLNLLSEQLVDLARSRRNRVSTRRFPPPLAAAQRVPVV</sequence>
<protein>
    <submittedName>
        <fullName evidence="2">Uncharacterized protein</fullName>
    </submittedName>
</protein>